<evidence type="ECO:0000256" key="3">
    <source>
        <dbReference type="ARBA" id="ARBA00023163"/>
    </source>
</evidence>
<dbReference type="Proteomes" id="UP000036867">
    <property type="component" value="Unassembled WGS sequence"/>
</dbReference>
<proteinExistence type="predicted"/>
<evidence type="ECO:0000256" key="2">
    <source>
        <dbReference type="ARBA" id="ARBA00023125"/>
    </source>
</evidence>
<dbReference type="STRING" id="263475.AMD00_08690"/>
<evidence type="ECO:0000259" key="4">
    <source>
        <dbReference type="PROSITE" id="PS50949"/>
    </source>
</evidence>
<protein>
    <submittedName>
        <fullName evidence="5">GntR family transcriptional regulator</fullName>
    </submittedName>
</protein>
<dbReference type="InterPro" id="IPR036388">
    <property type="entry name" value="WH-like_DNA-bd_sf"/>
</dbReference>
<evidence type="ECO:0000313" key="5">
    <source>
        <dbReference type="EMBL" id="KOO52453.1"/>
    </source>
</evidence>
<keyword evidence="3" id="KW-0804">Transcription</keyword>
<feature type="domain" description="HTH gntR-type" evidence="4">
    <location>
        <begin position="8"/>
        <end position="76"/>
    </location>
</feature>
<organism evidence="5 6">
    <name type="scientific">Viridibacillus arvi</name>
    <dbReference type="NCBI Taxonomy" id="263475"/>
    <lineage>
        <taxon>Bacteria</taxon>
        <taxon>Bacillati</taxon>
        <taxon>Bacillota</taxon>
        <taxon>Bacilli</taxon>
        <taxon>Bacillales</taxon>
        <taxon>Caryophanaceae</taxon>
        <taxon>Viridibacillus</taxon>
    </lineage>
</organism>
<sequence>MSAEKPTSKMFIQIVSELRALIRDENIPAGGKIPSERVLAERLNVGRSSVREALRSLELLGLIETRRGEGTFLTDFRNHKLVEVLSTFILQEGTDLENVNETRKILERDAIRIVSSNETLRKLPVWESLLRNLETEGVIAREDVIREIVITSENRLVLKMWILLKQYGKEMYSGLSTEHEQPMLQAFISELMIGNTAEAISWFEKWAELLHKGRDIL</sequence>
<dbReference type="EMBL" id="LILB01000001">
    <property type="protein sequence ID" value="KOO52453.1"/>
    <property type="molecule type" value="Genomic_DNA"/>
</dbReference>
<dbReference type="PROSITE" id="PS50949">
    <property type="entry name" value="HTH_GNTR"/>
    <property type="match status" value="1"/>
</dbReference>
<dbReference type="InterPro" id="IPR036390">
    <property type="entry name" value="WH_DNA-bd_sf"/>
</dbReference>
<dbReference type="SMART" id="SM00345">
    <property type="entry name" value="HTH_GNTR"/>
    <property type="match status" value="1"/>
</dbReference>
<dbReference type="GeneID" id="301136183"/>
<dbReference type="InterPro" id="IPR000524">
    <property type="entry name" value="Tscrpt_reg_HTH_GntR"/>
</dbReference>
<dbReference type="GO" id="GO:0003700">
    <property type="term" value="F:DNA-binding transcription factor activity"/>
    <property type="evidence" value="ECO:0007669"/>
    <property type="project" value="InterPro"/>
</dbReference>
<dbReference type="PATRIC" id="fig|263475.3.peg.2196"/>
<dbReference type="AlphaFoldDB" id="A0A0M0LP38"/>
<keyword evidence="1" id="KW-0805">Transcription regulation</keyword>
<name>A0A0M0LP38_9BACL</name>
<dbReference type="SUPFAM" id="SSF46785">
    <property type="entry name" value="Winged helix' DNA-binding domain"/>
    <property type="match status" value="1"/>
</dbReference>
<dbReference type="OrthoDB" id="9799482at2"/>
<dbReference type="PRINTS" id="PR00035">
    <property type="entry name" value="HTHGNTR"/>
</dbReference>
<accession>A0A0M0LP38</accession>
<dbReference type="RefSeq" id="WP_053416617.1">
    <property type="nucleotide sequence ID" value="NZ_CP063302.1"/>
</dbReference>
<evidence type="ECO:0000313" key="6">
    <source>
        <dbReference type="Proteomes" id="UP000036867"/>
    </source>
</evidence>
<evidence type="ECO:0000256" key="1">
    <source>
        <dbReference type="ARBA" id="ARBA00023015"/>
    </source>
</evidence>
<gene>
    <name evidence="5" type="ORF">AMD00_08690</name>
</gene>
<dbReference type="GO" id="GO:0003677">
    <property type="term" value="F:DNA binding"/>
    <property type="evidence" value="ECO:0007669"/>
    <property type="project" value="UniProtKB-KW"/>
</dbReference>
<reference evidence="6" key="1">
    <citation type="submission" date="2015-08" db="EMBL/GenBank/DDBJ databases">
        <title>Fjat-10028 dsm 16317.</title>
        <authorList>
            <person name="Liu B."/>
            <person name="Wang J."/>
            <person name="Zhu Y."/>
            <person name="Liu G."/>
            <person name="Chen Q."/>
            <person name="Chen Z."/>
            <person name="Lan J."/>
            <person name="Che J."/>
            <person name="Ge C."/>
            <person name="Shi H."/>
            <person name="Pan Z."/>
            <person name="Liu X."/>
        </authorList>
    </citation>
    <scope>NUCLEOTIDE SEQUENCE [LARGE SCALE GENOMIC DNA]</scope>
    <source>
        <strain evidence="6">DSM 16317</strain>
    </source>
</reference>
<keyword evidence="6" id="KW-1185">Reference proteome</keyword>
<dbReference type="Pfam" id="PF00392">
    <property type="entry name" value="GntR"/>
    <property type="match status" value="1"/>
</dbReference>
<comment type="caution">
    <text evidence="5">The sequence shown here is derived from an EMBL/GenBank/DDBJ whole genome shotgun (WGS) entry which is preliminary data.</text>
</comment>
<dbReference type="Gene3D" id="1.10.10.10">
    <property type="entry name" value="Winged helix-like DNA-binding domain superfamily/Winged helix DNA-binding domain"/>
    <property type="match status" value="1"/>
</dbReference>
<dbReference type="PANTHER" id="PTHR43537">
    <property type="entry name" value="TRANSCRIPTIONAL REGULATOR, GNTR FAMILY"/>
    <property type="match status" value="1"/>
</dbReference>
<dbReference type="PANTHER" id="PTHR43537:SF54">
    <property type="entry name" value="TRANSCRIPTIONAL REGULATOR, GNTR FAMILY"/>
    <property type="match status" value="1"/>
</dbReference>
<dbReference type="CDD" id="cd07377">
    <property type="entry name" value="WHTH_GntR"/>
    <property type="match status" value="1"/>
</dbReference>
<keyword evidence="2" id="KW-0238">DNA-binding</keyword>